<feature type="non-terminal residue" evidence="2">
    <location>
        <position position="1"/>
    </location>
</feature>
<evidence type="ECO:0000313" key="2">
    <source>
        <dbReference type="EMBL" id="SVE33742.1"/>
    </source>
</evidence>
<dbReference type="InterPro" id="IPR029767">
    <property type="entry name" value="WecB-like"/>
</dbReference>
<accession>A0A383CNE2</accession>
<evidence type="ECO:0000259" key="1">
    <source>
        <dbReference type="Pfam" id="PF02350"/>
    </source>
</evidence>
<dbReference type="Pfam" id="PF02350">
    <property type="entry name" value="Epimerase_2"/>
    <property type="match status" value="1"/>
</dbReference>
<organism evidence="2">
    <name type="scientific">marine metagenome</name>
    <dbReference type="NCBI Taxonomy" id="408172"/>
    <lineage>
        <taxon>unclassified sequences</taxon>
        <taxon>metagenomes</taxon>
        <taxon>ecological metagenomes</taxon>
    </lineage>
</organism>
<reference evidence="2" key="1">
    <citation type="submission" date="2018-05" db="EMBL/GenBank/DDBJ databases">
        <authorList>
            <person name="Lanie J.A."/>
            <person name="Ng W.-L."/>
            <person name="Kazmierczak K.M."/>
            <person name="Andrzejewski T.M."/>
            <person name="Davidsen T.M."/>
            <person name="Wayne K.J."/>
            <person name="Tettelin H."/>
            <person name="Glass J.I."/>
            <person name="Rusch D."/>
            <person name="Podicherti R."/>
            <person name="Tsui H.-C.T."/>
            <person name="Winkler M.E."/>
        </authorList>
    </citation>
    <scope>NUCLEOTIDE SEQUENCE</scope>
</reference>
<dbReference type="Gene3D" id="3.40.50.2000">
    <property type="entry name" value="Glycogen Phosphorylase B"/>
    <property type="match status" value="1"/>
</dbReference>
<dbReference type="PANTHER" id="PTHR43174:SF1">
    <property type="entry name" value="UDP-N-ACETYLGLUCOSAMINE 2-EPIMERASE"/>
    <property type="match status" value="1"/>
</dbReference>
<dbReference type="EMBL" id="UINC01210325">
    <property type="protein sequence ID" value="SVE33742.1"/>
    <property type="molecule type" value="Genomic_DNA"/>
</dbReference>
<sequence length="205" mass="23091">FSAPSKFQQTIINLGDVMLDATLHYRTIAHQRFSLESWNVDESSYALCTLHRAENTNNTKRLKGILSALREIATKVTVLLPLHPRTRKQIMKLAGQNWLNGIQVIDPVSYLEMQRLQMSAKTILTDSGGIQKEAYFHRVPCLTLRDETEWVETVTEGWNKIVGANPKNILNGWETLFSCQNDCKGIYGIGKASESIVAQLVSTVQ</sequence>
<dbReference type="AlphaFoldDB" id="A0A383CNE2"/>
<feature type="domain" description="UDP-N-acetylglucosamine 2-epimerase" evidence="1">
    <location>
        <begin position="8"/>
        <end position="200"/>
    </location>
</feature>
<protein>
    <recommendedName>
        <fullName evidence="1">UDP-N-acetylglucosamine 2-epimerase domain-containing protein</fullName>
    </recommendedName>
</protein>
<name>A0A383CNE2_9ZZZZ</name>
<dbReference type="PANTHER" id="PTHR43174">
    <property type="entry name" value="UDP-N-ACETYLGLUCOSAMINE 2-EPIMERASE"/>
    <property type="match status" value="1"/>
</dbReference>
<dbReference type="InterPro" id="IPR003331">
    <property type="entry name" value="UDP_GlcNAc_Epimerase_2_dom"/>
</dbReference>
<dbReference type="SUPFAM" id="SSF53756">
    <property type="entry name" value="UDP-Glycosyltransferase/glycogen phosphorylase"/>
    <property type="match status" value="1"/>
</dbReference>
<gene>
    <name evidence="2" type="ORF">METZ01_LOCUS486596</name>
</gene>
<proteinExistence type="predicted"/>